<comment type="caution">
    <text evidence="2">The sequence shown here is derived from an EMBL/GenBank/DDBJ whole genome shotgun (WGS) entry which is preliminary data.</text>
</comment>
<sequence>MTCTIVVIEGSTTIINVLGMNSGPALLHFMTHPMLQKINFTQLELAKDQLFCKYVMYIHLNTIQLLFRTSQKTLTLLLVNLIVEYSFLVMTVLNANRIRIRALQERIPL</sequence>
<reference evidence="2" key="1">
    <citation type="thesis" date="2020" institute="ProQuest LLC" country="789 East Eisenhower Parkway, Ann Arbor, MI, USA">
        <title>Comparative Genomics and Chromosome Evolution.</title>
        <authorList>
            <person name="Mudd A.B."/>
        </authorList>
    </citation>
    <scope>NUCLEOTIDE SEQUENCE</scope>
    <source>
        <strain evidence="2">HN-11 Male</strain>
        <tissue evidence="2">Kidney and liver</tissue>
    </source>
</reference>
<accession>A0A8J6KEA7</accession>
<evidence type="ECO:0000313" key="3">
    <source>
        <dbReference type="Proteomes" id="UP000770717"/>
    </source>
</evidence>
<evidence type="ECO:0000256" key="1">
    <source>
        <dbReference type="SAM" id="Phobius"/>
    </source>
</evidence>
<dbReference type="AlphaFoldDB" id="A0A8J6KEA7"/>
<feature type="transmembrane region" description="Helical" evidence="1">
    <location>
        <begin position="74"/>
        <end position="93"/>
    </location>
</feature>
<name>A0A8J6KEA7_ELECQ</name>
<dbReference type="EMBL" id="WNTK01000002">
    <property type="protein sequence ID" value="KAG9489757.1"/>
    <property type="molecule type" value="Genomic_DNA"/>
</dbReference>
<keyword evidence="3" id="KW-1185">Reference proteome</keyword>
<keyword evidence="1" id="KW-1133">Transmembrane helix</keyword>
<proteinExistence type="predicted"/>
<keyword evidence="1" id="KW-0812">Transmembrane</keyword>
<evidence type="ECO:0000313" key="2">
    <source>
        <dbReference type="EMBL" id="KAG9489757.1"/>
    </source>
</evidence>
<gene>
    <name evidence="2" type="ORF">GDO78_005610</name>
</gene>
<organism evidence="2 3">
    <name type="scientific">Eleutherodactylus coqui</name>
    <name type="common">Puerto Rican coqui</name>
    <dbReference type="NCBI Taxonomy" id="57060"/>
    <lineage>
        <taxon>Eukaryota</taxon>
        <taxon>Metazoa</taxon>
        <taxon>Chordata</taxon>
        <taxon>Craniata</taxon>
        <taxon>Vertebrata</taxon>
        <taxon>Euteleostomi</taxon>
        <taxon>Amphibia</taxon>
        <taxon>Batrachia</taxon>
        <taxon>Anura</taxon>
        <taxon>Neobatrachia</taxon>
        <taxon>Hyloidea</taxon>
        <taxon>Eleutherodactylidae</taxon>
        <taxon>Eleutherodactylinae</taxon>
        <taxon>Eleutherodactylus</taxon>
        <taxon>Eleutherodactylus</taxon>
    </lineage>
</organism>
<dbReference type="Proteomes" id="UP000770717">
    <property type="component" value="Unassembled WGS sequence"/>
</dbReference>
<protein>
    <submittedName>
        <fullName evidence="2">Uncharacterized protein</fullName>
    </submittedName>
</protein>
<keyword evidence="1" id="KW-0472">Membrane</keyword>